<gene>
    <name evidence="1" type="ORF">A2Y98_01780</name>
</gene>
<name>A0A1G2F792_9BACT</name>
<protein>
    <submittedName>
        <fullName evidence="1">Uncharacterized protein</fullName>
    </submittedName>
</protein>
<accession>A0A1G2F792</accession>
<dbReference type="EMBL" id="MHMW01000028">
    <property type="protein sequence ID" value="OGZ33642.1"/>
    <property type="molecule type" value="Genomic_DNA"/>
</dbReference>
<proteinExistence type="predicted"/>
<dbReference type="Proteomes" id="UP000179099">
    <property type="component" value="Unassembled WGS sequence"/>
</dbReference>
<dbReference type="AlphaFoldDB" id="A0A1G2F792"/>
<evidence type="ECO:0000313" key="1">
    <source>
        <dbReference type="EMBL" id="OGZ33642.1"/>
    </source>
</evidence>
<dbReference type="STRING" id="1801992.A2Y98_01780"/>
<comment type="caution">
    <text evidence="1">The sequence shown here is derived from an EMBL/GenBank/DDBJ whole genome shotgun (WGS) entry which is preliminary data.</text>
</comment>
<reference evidence="1 2" key="1">
    <citation type="journal article" date="2016" name="Nat. Commun.">
        <title>Thousands of microbial genomes shed light on interconnected biogeochemical processes in an aquifer system.</title>
        <authorList>
            <person name="Anantharaman K."/>
            <person name="Brown C.T."/>
            <person name="Hug L.A."/>
            <person name="Sharon I."/>
            <person name="Castelle C.J."/>
            <person name="Probst A.J."/>
            <person name="Thomas B.C."/>
            <person name="Singh A."/>
            <person name="Wilkins M.J."/>
            <person name="Karaoz U."/>
            <person name="Brodie E.L."/>
            <person name="Williams K.H."/>
            <person name="Hubbard S.S."/>
            <person name="Banfield J.F."/>
        </authorList>
    </citation>
    <scope>NUCLEOTIDE SEQUENCE [LARGE SCALE GENOMIC DNA]</scope>
</reference>
<organism evidence="1 2">
    <name type="scientific">Candidatus Portnoybacteria bacterium RBG_19FT_COMBO_36_7</name>
    <dbReference type="NCBI Taxonomy" id="1801992"/>
    <lineage>
        <taxon>Bacteria</taxon>
        <taxon>Candidatus Portnoyibacteriota</taxon>
    </lineage>
</organism>
<evidence type="ECO:0000313" key="2">
    <source>
        <dbReference type="Proteomes" id="UP000179099"/>
    </source>
</evidence>
<sequence length="270" mass="29803">MKNIHQTNRGFQKILTIMLTVIIASLAIAGGAYAYKIWIVPAMNQPRAEDNSQLIGGQKDEHGCLIAAGYSWCEAKQKCLRTWEEPCVFLSDEQGIRQAFAEKYSKITSDINLNISQNDGAFAKGSVVFGQGGPGEGGYFFAYKKDEKWEIAADGNGSVSCRYLKYYGFPESMTENFCYNSETVNDFSETGNLVVRAGESPASSWVLVYEEAGQPALSVNLFFTQDSFCNFGSGAQPCLEPQFSQGQRARVEGWFSSQGNVMVKDLIIIK</sequence>